<dbReference type="Proteomes" id="UP000179221">
    <property type="component" value="Unassembled WGS sequence"/>
</dbReference>
<dbReference type="InterPro" id="IPR012340">
    <property type="entry name" value="NA-bd_OB-fold"/>
</dbReference>
<feature type="domain" description="DNA replication/recombination mediator RecO N-terminal" evidence="8">
    <location>
        <begin position="6"/>
        <end position="81"/>
    </location>
</feature>
<evidence type="ECO:0000256" key="3">
    <source>
        <dbReference type="ARBA" id="ARBA00022763"/>
    </source>
</evidence>
<dbReference type="SUPFAM" id="SSF50249">
    <property type="entry name" value="Nucleic acid-binding proteins"/>
    <property type="match status" value="1"/>
</dbReference>
<proteinExistence type="inferred from homology"/>
<comment type="function">
    <text evidence="7">Involved in DNA repair and RecF pathway recombination.</text>
</comment>
<dbReference type="GO" id="GO:0043590">
    <property type="term" value="C:bacterial nucleoid"/>
    <property type="evidence" value="ECO:0007669"/>
    <property type="project" value="TreeGrafter"/>
</dbReference>
<name>A0A1F7YLQ3_9BACT</name>
<dbReference type="PANTHER" id="PTHR33991">
    <property type="entry name" value="DNA REPAIR PROTEIN RECO"/>
    <property type="match status" value="1"/>
</dbReference>
<dbReference type="AlphaFoldDB" id="A0A1F7YLQ3"/>
<keyword evidence="4 7" id="KW-0233">DNA recombination</keyword>
<dbReference type="InterPro" id="IPR042242">
    <property type="entry name" value="RecO_C"/>
</dbReference>
<sequence length="181" mass="20847">MLQHAYTSLGIVLARRNYSEADRIVVIFSKNFGKISLIAKGVRKPKSKKRGSIEIFNIVKFSASKTKSIDIMTESIQIESFIDIKKDLKKVAVAYYLMEVIGRITVENEAHDEIYELMVKYLNLLKSGDNLKDLRQNFIYEVLTNLGFWPRGKTITNPDRVIEDIVERKMNSARVGRRMLS</sequence>
<evidence type="ECO:0000256" key="2">
    <source>
        <dbReference type="ARBA" id="ARBA00021310"/>
    </source>
</evidence>
<dbReference type="GO" id="GO:0006302">
    <property type="term" value="P:double-strand break repair"/>
    <property type="evidence" value="ECO:0007669"/>
    <property type="project" value="TreeGrafter"/>
</dbReference>
<dbReference type="HAMAP" id="MF_00201">
    <property type="entry name" value="RecO"/>
    <property type="match status" value="1"/>
</dbReference>
<dbReference type="Gene3D" id="1.20.1440.120">
    <property type="entry name" value="Recombination protein O, C-terminal domain"/>
    <property type="match status" value="1"/>
</dbReference>
<dbReference type="InterPro" id="IPR003717">
    <property type="entry name" value="RecO"/>
</dbReference>
<dbReference type="Pfam" id="PF11967">
    <property type="entry name" value="RecO_N"/>
    <property type="match status" value="1"/>
</dbReference>
<dbReference type="PANTHER" id="PTHR33991:SF1">
    <property type="entry name" value="DNA REPAIR PROTEIN RECO"/>
    <property type="match status" value="1"/>
</dbReference>
<evidence type="ECO:0000256" key="7">
    <source>
        <dbReference type="HAMAP-Rule" id="MF_00201"/>
    </source>
</evidence>
<evidence type="ECO:0000256" key="4">
    <source>
        <dbReference type="ARBA" id="ARBA00023172"/>
    </source>
</evidence>
<evidence type="ECO:0000259" key="8">
    <source>
        <dbReference type="Pfam" id="PF11967"/>
    </source>
</evidence>
<gene>
    <name evidence="7" type="primary">recO</name>
    <name evidence="9" type="ORF">A2628_01935</name>
</gene>
<accession>A0A1F7YLQ3</accession>
<dbReference type="InterPro" id="IPR037278">
    <property type="entry name" value="ARFGAP/RecO"/>
</dbReference>
<dbReference type="Gene3D" id="2.40.50.140">
    <property type="entry name" value="Nucleic acid-binding proteins"/>
    <property type="match status" value="1"/>
</dbReference>
<organism evidence="9 10">
    <name type="scientific">Candidatus Woesebacteria bacterium RIFCSPHIGHO2_01_FULL_40_22</name>
    <dbReference type="NCBI Taxonomy" id="1802499"/>
    <lineage>
        <taxon>Bacteria</taxon>
        <taxon>Candidatus Woeseibacteriota</taxon>
    </lineage>
</organism>
<keyword evidence="5 7" id="KW-0234">DNA repair</keyword>
<dbReference type="SUPFAM" id="SSF57863">
    <property type="entry name" value="ArfGap/RecO-like zinc finger"/>
    <property type="match status" value="1"/>
</dbReference>
<evidence type="ECO:0000313" key="9">
    <source>
        <dbReference type="EMBL" id="OGM27528.1"/>
    </source>
</evidence>
<evidence type="ECO:0000256" key="5">
    <source>
        <dbReference type="ARBA" id="ARBA00023204"/>
    </source>
</evidence>
<evidence type="ECO:0000313" key="10">
    <source>
        <dbReference type="Proteomes" id="UP000179221"/>
    </source>
</evidence>
<comment type="caution">
    <text evidence="9">The sequence shown here is derived from an EMBL/GenBank/DDBJ whole genome shotgun (WGS) entry which is preliminary data.</text>
</comment>
<keyword evidence="3 7" id="KW-0227">DNA damage</keyword>
<dbReference type="InterPro" id="IPR022572">
    <property type="entry name" value="DNA_rep/recomb_RecO_N"/>
</dbReference>
<dbReference type="GO" id="GO:0006310">
    <property type="term" value="P:DNA recombination"/>
    <property type="evidence" value="ECO:0007669"/>
    <property type="project" value="UniProtKB-UniRule"/>
</dbReference>
<reference evidence="9 10" key="1">
    <citation type="journal article" date="2016" name="Nat. Commun.">
        <title>Thousands of microbial genomes shed light on interconnected biogeochemical processes in an aquifer system.</title>
        <authorList>
            <person name="Anantharaman K."/>
            <person name="Brown C.T."/>
            <person name="Hug L.A."/>
            <person name="Sharon I."/>
            <person name="Castelle C.J."/>
            <person name="Probst A.J."/>
            <person name="Thomas B.C."/>
            <person name="Singh A."/>
            <person name="Wilkins M.J."/>
            <person name="Karaoz U."/>
            <person name="Brodie E.L."/>
            <person name="Williams K.H."/>
            <person name="Hubbard S.S."/>
            <person name="Banfield J.F."/>
        </authorList>
    </citation>
    <scope>NUCLEOTIDE SEQUENCE [LARGE SCALE GENOMIC DNA]</scope>
</reference>
<evidence type="ECO:0000256" key="6">
    <source>
        <dbReference type="ARBA" id="ARBA00033409"/>
    </source>
</evidence>
<evidence type="ECO:0000256" key="1">
    <source>
        <dbReference type="ARBA" id="ARBA00007452"/>
    </source>
</evidence>
<protein>
    <recommendedName>
        <fullName evidence="2 7">DNA repair protein RecO</fullName>
    </recommendedName>
    <alternativeName>
        <fullName evidence="6 7">Recombination protein O</fullName>
    </alternativeName>
</protein>
<dbReference type="Pfam" id="PF02565">
    <property type="entry name" value="RecO_C"/>
    <property type="match status" value="1"/>
</dbReference>
<dbReference type="EMBL" id="MGGL01000004">
    <property type="protein sequence ID" value="OGM27528.1"/>
    <property type="molecule type" value="Genomic_DNA"/>
</dbReference>
<dbReference type="NCBIfam" id="TIGR00613">
    <property type="entry name" value="reco"/>
    <property type="match status" value="1"/>
</dbReference>
<comment type="similarity">
    <text evidence="1 7">Belongs to the RecO family.</text>
</comment>